<protein>
    <submittedName>
        <fullName evidence="1">Uncharacterized protein</fullName>
    </submittedName>
</protein>
<proteinExistence type="predicted"/>
<gene>
    <name evidence="1" type="ORF">CF168_12610</name>
</gene>
<dbReference type="Proteomes" id="UP000198367">
    <property type="component" value="Chromosome"/>
</dbReference>
<dbReference type="RefSeq" id="WP_011071981.1">
    <property type="nucleotide sequence ID" value="NZ_CP022358.1"/>
</dbReference>
<evidence type="ECO:0000313" key="1">
    <source>
        <dbReference type="EMBL" id="ASK69641.1"/>
    </source>
</evidence>
<evidence type="ECO:0000313" key="2">
    <source>
        <dbReference type="Proteomes" id="UP000198367"/>
    </source>
</evidence>
<keyword evidence="2" id="KW-1185">Reference proteome</keyword>
<dbReference type="GeneID" id="94727616"/>
<organism evidence="1 2">
    <name type="scientific">Shewanella bicestrii</name>
    <dbReference type="NCBI Taxonomy" id="2018305"/>
    <lineage>
        <taxon>Bacteria</taxon>
        <taxon>Pseudomonadati</taxon>
        <taxon>Pseudomonadota</taxon>
        <taxon>Gammaproteobacteria</taxon>
        <taxon>Alteromonadales</taxon>
        <taxon>Shewanellaceae</taxon>
        <taxon>Shewanella</taxon>
    </lineage>
</organism>
<dbReference type="AlphaFoldDB" id="A0A220UNX9"/>
<name>A0A220UNX9_9GAMM</name>
<reference evidence="1 2" key="1">
    <citation type="submission" date="2017-07" db="EMBL/GenBank/DDBJ databases">
        <title>Phenotypical and genomic characterization of a clinical isolate of Shewanella bicestrii sp. nov. producing an extended-spectrum beta-lactamase and a new oxacillinase variant.</title>
        <authorList>
            <person name="Jousset A.B."/>
            <person name="Bonnin R.A."/>
            <person name="Girlich D."/>
            <person name="Dabos L."/>
            <person name="Potron A."/>
            <person name="Dortet L."/>
            <person name="Glaser P."/>
            <person name="Naas T."/>
        </authorList>
    </citation>
    <scope>NUCLEOTIDE SEQUENCE [LARGE SCALE GENOMIC DNA]</scope>
    <source>
        <strain evidence="1 2">JAB-1</strain>
    </source>
</reference>
<dbReference type="KEGG" id="sbj:CF168_12610"/>
<sequence>MHKHPFFALCLKASQCQRSIVVPYDDTSLKHLTLIRINSGREEANSPLLQ</sequence>
<accession>A0A220UNX9</accession>
<dbReference type="EMBL" id="CP022358">
    <property type="protein sequence ID" value="ASK69641.1"/>
    <property type="molecule type" value="Genomic_DNA"/>
</dbReference>